<evidence type="ECO:0000313" key="2">
    <source>
        <dbReference type="EMBL" id="XBV27935.1"/>
    </source>
</evidence>
<dbReference type="CDD" id="cd13585">
    <property type="entry name" value="PBP2_TMBP_like"/>
    <property type="match status" value="1"/>
</dbReference>
<sequence length="444" mass="47226">MRHIPRTAAVNFGRGLRALTAAAIATGLLAAAACGGDSGGPSSSSGGGEVTLRFTWWGGDTRTKLTQQAIDAFQKDHPNIKIKGEFGEWSGYWDKLATKVAANDAPDIIQMDEKYLREYADRGALQDLKKSEGLDTGKFEEDTLKAGEFDGGLYGLNAGINSFAIVANPALFKAAGVAMPDDTTWTWDDYTRIAAELTTKLNGKASGSGAPGTNEAALNLWARQHGESLWTADGKVGVSQEQVTAFYQQVLKLRDAKAIPSAEAISQDMNAALDQSAMATGKLAMSWMWSNQLNAMTKAAGTELKLLRVPSVEGKASANGSYYKGSMFWSISSRSKHQKEAAEFVNYLANSTAAGNILLAERGVPPNTEIRAAVTPKLQPADAASAKFIQDIGKELGDPSPAPPVGGGQVEKIIQRYTTEVLFGRQAPDAAAKAFLDEVNGELK</sequence>
<proteinExistence type="predicted"/>
<feature type="chain" id="PRO_5043336051" evidence="1">
    <location>
        <begin position="31"/>
        <end position="444"/>
    </location>
</feature>
<organism evidence="2">
    <name type="scientific">Kribbella sp. HUAS MG21</name>
    <dbReference type="NCBI Taxonomy" id="3160966"/>
    <lineage>
        <taxon>Bacteria</taxon>
        <taxon>Bacillati</taxon>
        <taxon>Actinomycetota</taxon>
        <taxon>Actinomycetes</taxon>
        <taxon>Propionibacteriales</taxon>
        <taxon>Kribbellaceae</taxon>
        <taxon>Kribbella</taxon>
    </lineage>
</organism>
<feature type="signal peptide" evidence="1">
    <location>
        <begin position="1"/>
        <end position="30"/>
    </location>
</feature>
<dbReference type="InterPro" id="IPR050490">
    <property type="entry name" value="Bact_solute-bd_prot1"/>
</dbReference>
<gene>
    <name evidence="2" type="ORF">ABN611_16220</name>
</gene>
<dbReference type="PANTHER" id="PTHR43649:SF11">
    <property type="entry name" value="ABC TRANSPORTER SUBSTRATE-BINDING PROTEIN YESO-RELATED"/>
    <property type="match status" value="1"/>
</dbReference>
<dbReference type="Pfam" id="PF01547">
    <property type="entry name" value="SBP_bac_1"/>
    <property type="match status" value="1"/>
</dbReference>
<dbReference type="RefSeq" id="WP_350280712.1">
    <property type="nucleotide sequence ID" value="NZ_CP158165.1"/>
</dbReference>
<evidence type="ECO:0000256" key="1">
    <source>
        <dbReference type="SAM" id="SignalP"/>
    </source>
</evidence>
<reference evidence="2" key="1">
    <citation type="submission" date="2024-06" db="EMBL/GenBank/DDBJ databases">
        <title>Kribbella sp. strain HUAS MG21 genome sequences.</title>
        <authorList>
            <person name="Mo P."/>
        </authorList>
    </citation>
    <scope>NUCLEOTIDE SEQUENCE</scope>
    <source>
        <strain evidence="2">HUAS MG21</strain>
    </source>
</reference>
<protein>
    <submittedName>
        <fullName evidence="2">Sugar ABC transporter substrate-binding protein</fullName>
    </submittedName>
</protein>
<dbReference type="InterPro" id="IPR006059">
    <property type="entry name" value="SBP"/>
</dbReference>
<keyword evidence="1" id="KW-0732">Signal</keyword>
<dbReference type="Gene3D" id="3.40.190.10">
    <property type="entry name" value="Periplasmic binding protein-like II"/>
    <property type="match status" value="2"/>
</dbReference>
<dbReference type="PANTHER" id="PTHR43649">
    <property type="entry name" value="ARABINOSE-BINDING PROTEIN-RELATED"/>
    <property type="match status" value="1"/>
</dbReference>
<accession>A0AAU7TMG3</accession>
<dbReference type="EMBL" id="CP158165">
    <property type="protein sequence ID" value="XBV27935.1"/>
    <property type="molecule type" value="Genomic_DNA"/>
</dbReference>
<dbReference type="PROSITE" id="PS51257">
    <property type="entry name" value="PROKAR_LIPOPROTEIN"/>
    <property type="match status" value="1"/>
</dbReference>
<dbReference type="AlphaFoldDB" id="A0AAU7TMG3"/>
<dbReference type="SUPFAM" id="SSF53850">
    <property type="entry name" value="Periplasmic binding protein-like II"/>
    <property type="match status" value="1"/>
</dbReference>
<name>A0AAU7TMG3_9ACTN</name>